<evidence type="ECO:0000313" key="2">
    <source>
        <dbReference type="Proteomes" id="UP000472262"/>
    </source>
</evidence>
<dbReference type="Proteomes" id="UP000472262">
    <property type="component" value="Unassembled WGS sequence"/>
</dbReference>
<dbReference type="PANTHER" id="PTHR45013">
    <property type="entry name" value="NACHT DOMAIN- AND WD REPEAT-CONTAINING PROTEIN 1"/>
    <property type="match status" value="1"/>
</dbReference>
<evidence type="ECO:0000313" key="1">
    <source>
        <dbReference type="Ensembl" id="ENSSGRP00000032862.1"/>
    </source>
</evidence>
<dbReference type="PANTHER" id="PTHR45013:SF1">
    <property type="entry name" value="NACHT DOMAIN- AND WD REPEAT-CONTAINING PROTEIN 1"/>
    <property type="match status" value="1"/>
</dbReference>
<dbReference type="InParanoid" id="A0A672M690"/>
<proteinExistence type="predicted"/>
<dbReference type="InterPro" id="IPR043365">
    <property type="entry name" value="NWD1"/>
</dbReference>
<reference evidence="1" key="1">
    <citation type="submission" date="2025-08" db="UniProtKB">
        <authorList>
            <consortium name="Ensembl"/>
        </authorList>
    </citation>
    <scope>IDENTIFICATION</scope>
</reference>
<protein>
    <submittedName>
        <fullName evidence="1">Uncharacterized protein</fullName>
    </submittedName>
</protein>
<organism evidence="1 2">
    <name type="scientific">Sinocyclocheilus grahami</name>
    <name type="common">Dianchi golden-line fish</name>
    <name type="synonym">Barbus grahami</name>
    <dbReference type="NCBI Taxonomy" id="75366"/>
    <lineage>
        <taxon>Eukaryota</taxon>
        <taxon>Metazoa</taxon>
        <taxon>Chordata</taxon>
        <taxon>Craniata</taxon>
        <taxon>Vertebrata</taxon>
        <taxon>Euteleostomi</taxon>
        <taxon>Actinopterygii</taxon>
        <taxon>Neopterygii</taxon>
        <taxon>Teleostei</taxon>
        <taxon>Ostariophysi</taxon>
        <taxon>Cypriniformes</taxon>
        <taxon>Cyprinidae</taxon>
        <taxon>Cyprininae</taxon>
        <taxon>Sinocyclocheilus</taxon>
    </lineage>
</organism>
<dbReference type="AlphaFoldDB" id="A0A672M690"/>
<name>A0A672M690_SINGR</name>
<dbReference type="Ensembl" id="ENSSGRT00000035277.1">
    <property type="protein sequence ID" value="ENSSGRP00000032862.1"/>
    <property type="gene ID" value="ENSSGRG00000018352.1"/>
</dbReference>
<reference evidence="1" key="2">
    <citation type="submission" date="2025-09" db="UniProtKB">
        <authorList>
            <consortium name="Ensembl"/>
        </authorList>
    </citation>
    <scope>IDENTIFICATION</scope>
</reference>
<keyword evidence="2" id="KW-1185">Reference proteome</keyword>
<sequence>MKHERNAFWEKAYAELQAHCQSLGLVFEVVDLRCGVREIFTADHLTTELCIKEIESCQRISDGPTFIVCVTSNLMLYSLVERNEHLLVCFSKHKYNCVSLIFTVFLLRLCSVISTAIGPSHASYQRQSLSC</sequence>
<accession>A0A672M690</accession>